<proteinExistence type="predicted"/>
<evidence type="ECO:0000313" key="3">
    <source>
        <dbReference type="EMBL" id="KAA3487371.1"/>
    </source>
</evidence>
<organism evidence="3 4">
    <name type="scientific">Gossypium australe</name>
    <dbReference type="NCBI Taxonomy" id="47621"/>
    <lineage>
        <taxon>Eukaryota</taxon>
        <taxon>Viridiplantae</taxon>
        <taxon>Streptophyta</taxon>
        <taxon>Embryophyta</taxon>
        <taxon>Tracheophyta</taxon>
        <taxon>Spermatophyta</taxon>
        <taxon>Magnoliopsida</taxon>
        <taxon>eudicotyledons</taxon>
        <taxon>Gunneridae</taxon>
        <taxon>Pentapetalae</taxon>
        <taxon>rosids</taxon>
        <taxon>malvids</taxon>
        <taxon>Malvales</taxon>
        <taxon>Malvaceae</taxon>
        <taxon>Malvoideae</taxon>
        <taxon>Gossypium</taxon>
    </lineage>
</organism>
<dbReference type="OrthoDB" id="2015125at2759"/>
<gene>
    <name evidence="3" type="ORF">EPI10_031200</name>
</gene>
<sequence>MFKKIYRSFNSRIRVGNGQIIKVKGKGDVQVSTPASTKVITYVFSLPDIGQNLISVGQLVEKNNFIIFEKNKCVVSDLTSHELMLVKITYSGSNDDVDLWHKRLGHVNYISLNMLYKHAWLRTCLKLMSKLQCAKYVSLESKKYFHSLSTRHGELLRNYI</sequence>
<evidence type="ECO:0000313" key="4">
    <source>
        <dbReference type="Proteomes" id="UP000325315"/>
    </source>
</evidence>
<accession>A0A5B6WZG3</accession>
<dbReference type="EMBL" id="SMMG02000001">
    <property type="protein sequence ID" value="KAA3487371.1"/>
    <property type="molecule type" value="Genomic_DNA"/>
</dbReference>
<name>A0A5B6WZG3_9ROSI</name>
<comment type="caution">
    <text evidence="3">The sequence shown here is derived from an EMBL/GenBank/DDBJ whole genome shotgun (WGS) entry which is preliminary data.</text>
</comment>
<dbReference type="InterPro" id="IPR025724">
    <property type="entry name" value="GAG-pre-integrase_dom"/>
</dbReference>
<dbReference type="AlphaFoldDB" id="A0A5B6WZG3"/>
<evidence type="ECO:0000259" key="1">
    <source>
        <dbReference type="Pfam" id="PF13976"/>
    </source>
</evidence>
<keyword evidence="4" id="KW-1185">Reference proteome</keyword>
<dbReference type="Proteomes" id="UP000325315">
    <property type="component" value="Unassembled WGS sequence"/>
</dbReference>
<feature type="domain" description="Retrovirus-related Pol polyprotein from transposon TNT 1-94-like beta-barrel" evidence="2">
    <location>
        <begin position="1"/>
        <end position="63"/>
    </location>
</feature>
<dbReference type="Pfam" id="PF22936">
    <property type="entry name" value="Pol_BBD"/>
    <property type="match status" value="1"/>
</dbReference>
<evidence type="ECO:0000259" key="2">
    <source>
        <dbReference type="Pfam" id="PF22936"/>
    </source>
</evidence>
<dbReference type="InterPro" id="IPR054722">
    <property type="entry name" value="PolX-like_BBD"/>
</dbReference>
<protein>
    <submittedName>
        <fullName evidence="3">Pleiotropic drug resistance protein 3-like</fullName>
    </submittedName>
</protein>
<reference evidence="4" key="1">
    <citation type="journal article" date="2019" name="Plant Biotechnol. J.">
        <title>Genome sequencing of the Australian wild diploid species Gossypium australe highlights disease resistance and delayed gland morphogenesis.</title>
        <authorList>
            <person name="Cai Y."/>
            <person name="Cai X."/>
            <person name="Wang Q."/>
            <person name="Wang P."/>
            <person name="Zhang Y."/>
            <person name="Cai C."/>
            <person name="Xu Y."/>
            <person name="Wang K."/>
            <person name="Zhou Z."/>
            <person name="Wang C."/>
            <person name="Geng S."/>
            <person name="Li B."/>
            <person name="Dong Q."/>
            <person name="Hou Y."/>
            <person name="Wang H."/>
            <person name="Ai P."/>
            <person name="Liu Z."/>
            <person name="Yi F."/>
            <person name="Sun M."/>
            <person name="An G."/>
            <person name="Cheng J."/>
            <person name="Zhang Y."/>
            <person name="Shi Q."/>
            <person name="Xie Y."/>
            <person name="Shi X."/>
            <person name="Chang Y."/>
            <person name="Huang F."/>
            <person name="Chen Y."/>
            <person name="Hong S."/>
            <person name="Mi L."/>
            <person name="Sun Q."/>
            <person name="Zhang L."/>
            <person name="Zhou B."/>
            <person name="Peng R."/>
            <person name="Zhang X."/>
            <person name="Liu F."/>
        </authorList>
    </citation>
    <scope>NUCLEOTIDE SEQUENCE [LARGE SCALE GENOMIC DNA]</scope>
    <source>
        <strain evidence="4">cv. PA1801</strain>
    </source>
</reference>
<feature type="domain" description="GAG-pre-integrase" evidence="1">
    <location>
        <begin position="88"/>
        <end position="133"/>
    </location>
</feature>
<dbReference type="Pfam" id="PF13976">
    <property type="entry name" value="gag_pre-integrs"/>
    <property type="match status" value="1"/>
</dbReference>